<feature type="transmembrane region" description="Helical" evidence="1">
    <location>
        <begin position="42"/>
        <end position="62"/>
    </location>
</feature>
<feature type="transmembrane region" description="Helical" evidence="1">
    <location>
        <begin position="82"/>
        <end position="102"/>
    </location>
</feature>
<keyword evidence="3" id="KW-1185">Reference proteome</keyword>
<gene>
    <name evidence="2" type="ORF">SAMN05444277_11672</name>
</gene>
<keyword evidence="1" id="KW-1133">Transmembrane helix</keyword>
<proteinExistence type="predicted"/>
<keyword evidence="1" id="KW-0472">Membrane</keyword>
<evidence type="ECO:0000313" key="2">
    <source>
        <dbReference type="EMBL" id="SFQ51364.1"/>
    </source>
</evidence>
<evidence type="ECO:0000313" key="3">
    <source>
        <dbReference type="Proteomes" id="UP000199031"/>
    </source>
</evidence>
<name>A0A1I5Z4G2_9BACT</name>
<dbReference type="Proteomes" id="UP000199031">
    <property type="component" value="Unassembled WGS sequence"/>
</dbReference>
<evidence type="ECO:0008006" key="4">
    <source>
        <dbReference type="Google" id="ProtNLM"/>
    </source>
</evidence>
<evidence type="ECO:0000256" key="1">
    <source>
        <dbReference type="SAM" id="Phobius"/>
    </source>
</evidence>
<dbReference type="OrthoDB" id="329514at2"/>
<keyword evidence="1" id="KW-0812">Transmembrane</keyword>
<feature type="transmembrane region" description="Helical" evidence="1">
    <location>
        <begin position="12"/>
        <end position="30"/>
    </location>
</feature>
<dbReference type="RefSeq" id="WP_090662683.1">
    <property type="nucleotide sequence ID" value="NZ_FOXQ01000016.1"/>
</dbReference>
<reference evidence="2 3" key="1">
    <citation type="submission" date="2016-10" db="EMBL/GenBank/DDBJ databases">
        <authorList>
            <person name="de Groot N.N."/>
        </authorList>
    </citation>
    <scope>NUCLEOTIDE SEQUENCE [LARGE SCALE GENOMIC DNA]</scope>
    <source>
        <strain evidence="2 3">DSM 28286</strain>
    </source>
</reference>
<feature type="transmembrane region" description="Helical" evidence="1">
    <location>
        <begin position="123"/>
        <end position="143"/>
    </location>
</feature>
<dbReference type="EMBL" id="FOXQ01000016">
    <property type="protein sequence ID" value="SFQ51364.1"/>
    <property type="molecule type" value="Genomic_DNA"/>
</dbReference>
<dbReference type="STRING" id="1465490.SAMN05444277_11672"/>
<protein>
    <recommendedName>
        <fullName evidence="4">Cytochrome B</fullName>
    </recommendedName>
</protein>
<dbReference type="AlphaFoldDB" id="A0A1I5Z4G2"/>
<accession>A0A1I5Z4G2</accession>
<organism evidence="2 3">
    <name type="scientific">Parafilimonas terrae</name>
    <dbReference type="NCBI Taxonomy" id="1465490"/>
    <lineage>
        <taxon>Bacteria</taxon>
        <taxon>Pseudomonadati</taxon>
        <taxon>Bacteroidota</taxon>
        <taxon>Chitinophagia</taxon>
        <taxon>Chitinophagales</taxon>
        <taxon>Chitinophagaceae</taxon>
        <taxon>Parafilimonas</taxon>
    </lineage>
</organism>
<sequence>MYNFLLGLHNLLRWVILLLLIINLLRHIAAVKKPFGATDKKLGLVLMIFAHIQLLIGLYEWFAGSWGLQNFMNNGAEVMRNSASRFFAVEHTVGMIVAIILITVARGVYRKSITDDKKHRRCILLYTFALLIILAMIPWPGMYEFGRNLVPSF</sequence>